<evidence type="ECO:0000256" key="8">
    <source>
        <dbReference type="ARBA" id="ARBA00023146"/>
    </source>
</evidence>
<dbReference type="InterPro" id="IPR033730">
    <property type="entry name" value="ProRS_core_prok"/>
</dbReference>
<comment type="catalytic activity">
    <reaction evidence="9 10">
        <text>tRNA(Pro) + L-proline + ATP = L-prolyl-tRNA(Pro) + AMP + diphosphate</text>
        <dbReference type="Rhea" id="RHEA:14305"/>
        <dbReference type="Rhea" id="RHEA-COMP:9700"/>
        <dbReference type="Rhea" id="RHEA-COMP:9702"/>
        <dbReference type="ChEBI" id="CHEBI:30616"/>
        <dbReference type="ChEBI" id="CHEBI:33019"/>
        <dbReference type="ChEBI" id="CHEBI:60039"/>
        <dbReference type="ChEBI" id="CHEBI:78442"/>
        <dbReference type="ChEBI" id="CHEBI:78532"/>
        <dbReference type="ChEBI" id="CHEBI:456215"/>
        <dbReference type="EC" id="6.1.1.15"/>
    </reaction>
</comment>
<dbReference type="PANTHER" id="PTHR42753:SF2">
    <property type="entry name" value="PROLINE--TRNA LIGASE"/>
    <property type="match status" value="1"/>
</dbReference>
<dbReference type="Gene3D" id="3.90.960.10">
    <property type="entry name" value="YbaK/aminoacyl-tRNA synthetase-associated domain"/>
    <property type="match status" value="1"/>
</dbReference>
<protein>
    <recommendedName>
        <fullName evidence="10">Proline--tRNA ligase</fullName>
        <ecNumber evidence="10">6.1.1.15</ecNumber>
    </recommendedName>
    <alternativeName>
        <fullName evidence="10">Prolyl-tRNA synthetase</fullName>
        <shortName evidence="10">ProRS</shortName>
    </alternativeName>
</protein>
<reference evidence="12 13" key="1">
    <citation type="submission" date="2015-12" db="EMBL/GenBank/DDBJ databases">
        <title>Diversity of Burkholderia near neighbor genomes.</title>
        <authorList>
            <person name="Sahl J."/>
            <person name="Wagner D."/>
            <person name="Keim P."/>
        </authorList>
    </citation>
    <scope>NUCLEOTIDE SEQUENCE [LARGE SCALE GENOMIC DNA]</scope>
    <source>
        <strain evidence="12 13">BDU6</strain>
    </source>
</reference>
<sequence>MKASRFFIGTLKEAPADAEIVSHKLMVRAGMIRRVAGGIYNYLPIGLRSIRKVEAIVREEMNRAGAIELLMPAVQPAELWQESGRWEQYGPELLRFKDRKQNDFVIGPTHEEVITDIARNQIKSYRQMPVNFYQIQTKFRDEIRPRFGVMRGREFIMKDAYSFDRDHEGLKESYRKMYDAYVRVFTRIGLEFRPVAADNGSIGGSGSHEFHVIADTGEDAIAYCPTSDFAANVEAAEALPLFASRAAPAEAMQKVATPGKAKCEAVAELLSIPLERTIKSIVLATDNDGAEPSIWLLMLRGDHDLNEIKTAKLPGLAGYRFATETEIVEWFGTPPGYLGPIGTKKPVRVIADRTVANMSDFVVGANEVDYHVAGVNWGRDLPEPVIADIRNVKAGDPSPDGKGTLDICRGIEVGHVFQLGAKYSEAMGATFIDESGKAQPMVMGCYGIGVTRILGAAIEQNFDDKGIIWPEAIAPFEVVLCPMGYDRSDAVREAADKLYADLAAAGVDVILDDRGERPGVMFADWELIGVPHRLVIGERGLKDGMVEYQGRRDVEATLLPADSAAAAIAEKVRAVLGR</sequence>
<dbReference type="InterPro" id="IPR023717">
    <property type="entry name" value="Pro-tRNA-Synthase_IIa_type1"/>
</dbReference>
<evidence type="ECO:0000313" key="13">
    <source>
        <dbReference type="Proteomes" id="UP000062519"/>
    </source>
</evidence>
<dbReference type="InterPro" id="IPR002316">
    <property type="entry name" value="Pro-tRNA-ligase_IIa"/>
</dbReference>
<keyword evidence="6 10" id="KW-0067">ATP-binding</keyword>
<dbReference type="CDD" id="cd00779">
    <property type="entry name" value="ProRS_core_prok"/>
    <property type="match status" value="1"/>
</dbReference>
<evidence type="ECO:0000256" key="7">
    <source>
        <dbReference type="ARBA" id="ARBA00022917"/>
    </source>
</evidence>
<proteinExistence type="inferred from homology"/>
<dbReference type="SUPFAM" id="SSF55826">
    <property type="entry name" value="YbaK/ProRS associated domain"/>
    <property type="match status" value="1"/>
</dbReference>
<dbReference type="InterPro" id="IPR006195">
    <property type="entry name" value="aa-tRNA-synth_II"/>
</dbReference>
<keyword evidence="8 10" id="KW-0030">Aminoacyl-tRNA synthetase</keyword>
<dbReference type="Gene3D" id="3.40.50.800">
    <property type="entry name" value="Anticodon-binding domain"/>
    <property type="match status" value="1"/>
</dbReference>
<keyword evidence="3 10" id="KW-0963">Cytoplasm</keyword>
<comment type="function">
    <text evidence="10">Catalyzes the attachment of proline to tRNA(Pro) in a two-step reaction: proline is first activated by ATP to form Pro-AMP and then transferred to the acceptor end of tRNA(Pro). As ProRS can inadvertently accommodate and process non-cognate amino acids such as alanine and cysteine, to avoid such errors it has two additional distinct editing activities against alanine. One activity is designated as 'pretransfer' editing and involves the tRNA(Pro)-independent hydrolysis of activated Ala-AMP. The other activity is designated 'posttransfer' editing and involves deacylation of mischarged Ala-tRNA(Pro). The misacylated Cys-tRNA(Pro) is not edited by ProRS.</text>
</comment>
<dbReference type="InterPro" id="IPR036621">
    <property type="entry name" value="Anticodon-bd_dom_sf"/>
</dbReference>
<dbReference type="EC" id="6.1.1.15" evidence="10"/>
<evidence type="ECO:0000256" key="10">
    <source>
        <dbReference type="HAMAP-Rule" id="MF_01569"/>
    </source>
</evidence>
<evidence type="ECO:0000259" key="11">
    <source>
        <dbReference type="PROSITE" id="PS50862"/>
    </source>
</evidence>
<dbReference type="SUPFAM" id="SSF52954">
    <property type="entry name" value="Class II aaRS ABD-related"/>
    <property type="match status" value="1"/>
</dbReference>
<comment type="subunit">
    <text evidence="2 10">Homodimer.</text>
</comment>
<dbReference type="InterPro" id="IPR002314">
    <property type="entry name" value="aa-tRNA-synt_IIb"/>
</dbReference>
<keyword evidence="13" id="KW-1185">Reference proteome</keyword>
<dbReference type="GO" id="GO:0004827">
    <property type="term" value="F:proline-tRNA ligase activity"/>
    <property type="evidence" value="ECO:0007669"/>
    <property type="project" value="UniProtKB-UniRule"/>
</dbReference>
<dbReference type="FunFam" id="3.30.930.10:FF:000097">
    <property type="entry name" value="Proline--tRNA ligase"/>
    <property type="match status" value="1"/>
</dbReference>
<dbReference type="NCBIfam" id="NF006625">
    <property type="entry name" value="PRK09194.1"/>
    <property type="match status" value="1"/>
</dbReference>
<organism evidence="12 13">
    <name type="scientific">Burkholderia mayonis</name>
    <dbReference type="NCBI Taxonomy" id="1385591"/>
    <lineage>
        <taxon>Bacteria</taxon>
        <taxon>Pseudomonadati</taxon>
        <taxon>Pseudomonadota</taxon>
        <taxon>Betaproteobacteria</taxon>
        <taxon>Burkholderiales</taxon>
        <taxon>Burkholderiaceae</taxon>
        <taxon>Burkholderia</taxon>
        <taxon>pseudomallei group</taxon>
    </lineage>
</organism>
<dbReference type="Pfam" id="PF03129">
    <property type="entry name" value="HGTP_anticodon"/>
    <property type="match status" value="1"/>
</dbReference>
<comment type="similarity">
    <text evidence="10">Belongs to the class-II aminoacyl-tRNA synthetase family. ProS type 1 subfamily.</text>
</comment>
<dbReference type="HAMAP" id="MF_01569">
    <property type="entry name" value="Pro_tRNA_synth_type1"/>
    <property type="match status" value="1"/>
</dbReference>
<evidence type="ECO:0000256" key="9">
    <source>
        <dbReference type="ARBA" id="ARBA00047671"/>
    </source>
</evidence>
<evidence type="ECO:0000256" key="2">
    <source>
        <dbReference type="ARBA" id="ARBA00011738"/>
    </source>
</evidence>
<evidence type="ECO:0000256" key="4">
    <source>
        <dbReference type="ARBA" id="ARBA00022598"/>
    </source>
</evidence>
<name>A0A1B4FB60_9BURK</name>
<evidence type="ECO:0000256" key="1">
    <source>
        <dbReference type="ARBA" id="ARBA00004496"/>
    </source>
</evidence>
<dbReference type="EMBL" id="CP013386">
    <property type="protein sequence ID" value="AOJ00877.1"/>
    <property type="molecule type" value="Genomic_DNA"/>
</dbReference>
<keyword evidence="7 10" id="KW-0648">Protein biosynthesis</keyword>
<dbReference type="InterPro" id="IPR036754">
    <property type="entry name" value="YbaK/aa-tRNA-synt-asso_dom_sf"/>
</dbReference>
<dbReference type="AlphaFoldDB" id="A0A1B4FB60"/>
<dbReference type="Proteomes" id="UP000062519">
    <property type="component" value="Chromosome 1"/>
</dbReference>
<dbReference type="PIRSF" id="PIRSF001535">
    <property type="entry name" value="ProRS_1"/>
    <property type="match status" value="1"/>
</dbReference>
<dbReference type="FunFam" id="3.30.930.10:FF:000012">
    <property type="entry name" value="Proline--tRNA ligase"/>
    <property type="match status" value="1"/>
</dbReference>
<dbReference type="InterPro" id="IPR004154">
    <property type="entry name" value="Anticodon-bd"/>
</dbReference>
<dbReference type="SUPFAM" id="SSF55681">
    <property type="entry name" value="Class II aaRS and biotin synthetases"/>
    <property type="match status" value="1"/>
</dbReference>
<dbReference type="InterPro" id="IPR050062">
    <property type="entry name" value="Pro-tRNA_synthetase"/>
</dbReference>
<dbReference type="GO" id="GO:0005829">
    <property type="term" value="C:cytosol"/>
    <property type="evidence" value="ECO:0007669"/>
    <property type="project" value="TreeGrafter"/>
</dbReference>
<dbReference type="InterPro" id="IPR004500">
    <property type="entry name" value="Pro-tRNA-synth_IIa_bac-type"/>
</dbReference>
<evidence type="ECO:0000256" key="5">
    <source>
        <dbReference type="ARBA" id="ARBA00022741"/>
    </source>
</evidence>
<dbReference type="GO" id="GO:0006433">
    <property type="term" value="P:prolyl-tRNA aminoacylation"/>
    <property type="evidence" value="ECO:0007669"/>
    <property type="project" value="UniProtKB-UniRule"/>
</dbReference>
<evidence type="ECO:0000256" key="6">
    <source>
        <dbReference type="ARBA" id="ARBA00022840"/>
    </source>
</evidence>
<dbReference type="GO" id="GO:0002161">
    <property type="term" value="F:aminoacyl-tRNA deacylase activity"/>
    <property type="evidence" value="ECO:0007669"/>
    <property type="project" value="InterPro"/>
</dbReference>
<gene>
    <name evidence="10" type="primary">proS</name>
    <name evidence="12" type="ORF">WS70_02780</name>
</gene>
<dbReference type="PANTHER" id="PTHR42753">
    <property type="entry name" value="MITOCHONDRIAL RIBOSOME PROTEIN L39/PROLYL-TRNA LIGASE FAMILY MEMBER"/>
    <property type="match status" value="1"/>
</dbReference>
<evidence type="ECO:0000256" key="3">
    <source>
        <dbReference type="ARBA" id="ARBA00022490"/>
    </source>
</evidence>
<keyword evidence="4 10" id="KW-0436">Ligase</keyword>
<accession>A0A1B4FB60</accession>
<dbReference type="RefSeq" id="WP_059596317.1">
    <property type="nucleotide sequence ID" value="NZ_CP013386.1"/>
</dbReference>
<feature type="domain" description="Aminoacyl-transfer RNA synthetases class-II family profile" evidence="11">
    <location>
        <begin position="33"/>
        <end position="470"/>
    </location>
</feature>
<comment type="subcellular location">
    <subcellularLocation>
        <location evidence="1 10">Cytoplasm</location>
    </subcellularLocation>
</comment>
<dbReference type="Pfam" id="PF00587">
    <property type="entry name" value="tRNA-synt_2b"/>
    <property type="match status" value="1"/>
</dbReference>
<dbReference type="NCBIfam" id="TIGR00409">
    <property type="entry name" value="proS_fam_II"/>
    <property type="match status" value="1"/>
</dbReference>
<dbReference type="InterPro" id="IPR044140">
    <property type="entry name" value="ProRS_anticodon_short"/>
</dbReference>
<dbReference type="PRINTS" id="PR01046">
    <property type="entry name" value="TRNASYNTHPRO"/>
</dbReference>
<dbReference type="Pfam" id="PF04073">
    <property type="entry name" value="tRNA_edit"/>
    <property type="match status" value="1"/>
</dbReference>
<dbReference type="KEGG" id="buu:WS70_02780"/>
<dbReference type="PROSITE" id="PS50862">
    <property type="entry name" value="AA_TRNA_LIGASE_II"/>
    <property type="match status" value="1"/>
</dbReference>
<evidence type="ECO:0000313" key="12">
    <source>
        <dbReference type="EMBL" id="AOJ00877.1"/>
    </source>
</evidence>
<dbReference type="InterPro" id="IPR007214">
    <property type="entry name" value="YbaK/aa-tRNA-synth-assoc-dom"/>
</dbReference>
<dbReference type="CDD" id="cd04334">
    <property type="entry name" value="ProRS-INS"/>
    <property type="match status" value="1"/>
</dbReference>
<dbReference type="Gene3D" id="3.30.930.10">
    <property type="entry name" value="Bira Bifunctional Protein, Domain 2"/>
    <property type="match status" value="2"/>
</dbReference>
<dbReference type="GO" id="GO:0005524">
    <property type="term" value="F:ATP binding"/>
    <property type="evidence" value="ECO:0007669"/>
    <property type="project" value="UniProtKB-UniRule"/>
</dbReference>
<keyword evidence="5 10" id="KW-0547">Nucleotide-binding</keyword>
<dbReference type="CDD" id="cd00861">
    <property type="entry name" value="ProRS_anticodon_short"/>
    <property type="match status" value="1"/>
</dbReference>
<dbReference type="InterPro" id="IPR045864">
    <property type="entry name" value="aa-tRNA-synth_II/BPL/LPL"/>
</dbReference>
<comment type="domain">
    <text evidence="10">Consists of three domains: the N-terminal catalytic domain, the editing domain and the C-terminal anticodon-binding domain.</text>
</comment>